<evidence type="ECO:0000259" key="1">
    <source>
        <dbReference type="Pfam" id="PF04168"/>
    </source>
</evidence>
<dbReference type="PANTHER" id="PTHR34595">
    <property type="entry name" value="BLR5612 PROTEIN"/>
    <property type="match status" value="1"/>
</dbReference>
<keyword evidence="3" id="KW-1185">Reference proteome</keyword>
<name>D8JW50_HYPDA</name>
<dbReference type="KEGG" id="hdn:Hden_3134"/>
<proteinExistence type="predicted"/>
<dbReference type="STRING" id="582899.Hden_3134"/>
<dbReference type="eggNOG" id="COG2307">
    <property type="taxonomic scope" value="Bacteria"/>
</dbReference>
<feature type="domain" description="DUF403" evidence="1">
    <location>
        <begin position="1"/>
        <end position="311"/>
    </location>
</feature>
<dbReference type="InterPro" id="IPR007296">
    <property type="entry name" value="DUF403"/>
</dbReference>
<dbReference type="OrthoDB" id="9803532at2"/>
<dbReference type="RefSeq" id="WP_013217088.1">
    <property type="nucleotide sequence ID" value="NC_014313.1"/>
</dbReference>
<reference evidence="3" key="1">
    <citation type="journal article" date="2011" name="J. Bacteriol.">
        <title>Genome sequences of eight morphologically diverse alphaproteobacteria.</title>
        <authorList>
            <consortium name="US DOE Joint Genome Institute"/>
            <person name="Brown P.J."/>
            <person name="Kysela D.T."/>
            <person name="Buechlein A."/>
            <person name="Hemmerich C."/>
            <person name="Brun Y.V."/>
        </authorList>
    </citation>
    <scope>NUCLEOTIDE SEQUENCE [LARGE SCALE GENOMIC DNA]</scope>
    <source>
        <strain evidence="3">ATCC 51888 / DSM 1869 / NCIB 11706 / TK 0415</strain>
    </source>
</reference>
<dbReference type="EMBL" id="CP002083">
    <property type="protein sequence ID" value="ADJ24929.1"/>
    <property type="molecule type" value="Genomic_DNA"/>
</dbReference>
<dbReference type="PANTHER" id="PTHR34595:SF7">
    <property type="entry name" value="SLL1039 PROTEIN"/>
    <property type="match status" value="1"/>
</dbReference>
<dbReference type="InterPro" id="IPR051680">
    <property type="entry name" value="ATP-dep_Glu-Cys_Ligase-2"/>
</dbReference>
<gene>
    <name evidence="2" type="ordered locus">Hden_3134</name>
</gene>
<sequence length="315" mass="36259">MLGRTANDLYWLSRYIERAENIARLLEVGYRIVLLPREGEGFHEEWRSTLESAGCMQGYMLRHGDLVSRKVIDYMLFDTSNPSSIAACLASARRNGRAQRTSLTREMWESLNSSWLEFQAIKPATITSNSLPELLDWVRARSALYRGAMLNTILRNDTFYFSQIGTFIERADSSARILDVKYYHLLPSSEMVGSGTDNFQWSVLLRSVSAHRSYRWVFKDQYRPPKIADFMILNRQMPRSLRACYDELTVALRDLAALYGARHECHATVEATRDLLLEADIETVFQSGLHEFVQDFIGRNSRLGNEISAAYHFID</sequence>
<organism evidence="2 3">
    <name type="scientific">Hyphomicrobium denitrificans (strain ATCC 51888 / DSM 1869 / NCIMB 11706 / TK 0415)</name>
    <dbReference type="NCBI Taxonomy" id="582899"/>
    <lineage>
        <taxon>Bacteria</taxon>
        <taxon>Pseudomonadati</taxon>
        <taxon>Pseudomonadota</taxon>
        <taxon>Alphaproteobacteria</taxon>
        <taxon>Hyphomicrobiales</taxon>
        <taxon>Hyphomicrobiaceae</taxon>
        <taxon>Hyphomicrobium</taxon>
    </lineage>
</organism>
<dbReference type="Pfam" id="PF04168">
    <property type="entry name" value="Alpha-E"/>
    <property type="match status" value="1"/>
</dbReference>
<dbReference type="Proteomes" id="UP000002033">
    <property type="component" value="Chromosome"/>
</dbReference>
<protein>
    <recommendedName>
        <fullName evidence="1">DUF403 domain-containing protein</fullName>
    </recommendedName>
</protein>
<evidence type="ECO:0000313" key="2">
    <source>
        <dbReference type="EMBL" id="ADJ24929.1"/>
    </source>
</evidence>
<dbReference type="AlphaFoldDB" id="D8JW50"/>
<accession>D8JW50</accession>
<dbReference type="HOGENOM" id="CLU_071567_1_0_5"/>
<evidence type="ECO:0000313" key="3">
    <source>
        <dbReference type="Proteomes" id="UP000002033"/>
    </source>
</evidence>